<sequence length="97" mass="10275">MLSALFELGQGQAELLRHAERNWASATFAGTRHNVTLAFIGAEAIAAGEALIEALPDHEFAIPGQLVADASVISVDQVALPQPQMALELELLLLEDG</sequence>
<dbReference type="EMBL" id="CP042345">
    <property type="protein sequence ID" value="QEA17615.1"/>
    <property type="molecule type" value="Genomic_DNA"/>
</dbReference>
<proteinExistence type="predicted"/>
<dbReference type="AlphaFoldDB" id="A0A5B8SCL0"/>
<reference evidence="1 2" key="1">
    <citation type="journal article" date="2013" name="J. Microbiol. Biotechnol.">
        <title>Novosphingobium ginsenosidimutans sp. nov., with the ability to convert ginsenoside.</title>
        <authorList>
            <person name="Kim J.K."/>
            <person name="He D."/>
            <person name="Liu Q.M."/>
            <person name="Park H.Y."/>
            <person name="Jung M.S."/>
            <person name="Yoon M.H."/>
            <person name="Kim S.C."/>
            <person name="Im W.T."/>
        </authorList>
    </citation>
    <scope>NUCLEOTIDE SEQUENCE [LARGE SCALE GENOMIC DNA]</scope>
    <source>
        <strain evidence="1 2">FW-6</strain>
    </source>
</reference>
<dbReference type="OrthoDB" id="7473760at2"/>
<evidence type="ECO:0000313" key="2">
    <source>
        <dbReference type="Proteomes" id="UP000321172"/>
    </source>
</evidence>
<protein>
    <submittedName>
        <fullName evidence="1">Uncharacterized protein</fullName>
    </submittedName>
</protein>
<keyword evidence="2" id="KW-1185">Reference proteome</keyword>
<gene>
    <name evidence="1" type="ORF">FRF71_14485</name>
</gene>
<organism evidence="1 2">
    <name type="scientific">Novosphingobium ginsenosidimutans</name>
    <dbReference type="NCBI Taxonomy" id="1176536"/>
    <lineage>
        <taxon>Bacteria</taxon>
        <taxon>Pseudomonadati</taxon>
        <taxon>Pseudomonadota</taxon>
        <taxon>Alphaproteobacteria</taxon>
        <taxon>Sphingomonadales</taxon>
        <taxon>Sphingomonadaceae</taxon>
        <taxon>Novosphingobium</taxon>
    </lineage>
</organism>
<dbReference type="Proteomes" id="UP000321172">
    <property type="component" value="Chromosome"/>
</dbReference>
<evidence type="ECO:0000313" key="1">
    <source>
        <dbReference type="EMBL" id="QEA17615.1"/>
    </source>
</evidence>
<accession>A0A5B8SCL0</accession>
<dbReference type="KEGG" id="ngf:FRF71_14485"/>
<name>A0A5B8SCL0_9SPHN</name>